<name>A0A835CWX1_APHGI</name>
<sequence>MLGKYFFCVLILLPMMKIVISSSIATEAINVINIISNISSKTIANKNDTLRYQKFYSIWNTIDKFESNTYEVKKRLENILSKKQYASIFYEKKIENIFSRIQFLYDITIQWSGLVKRNQSLDIDLQTIEIISDNVEYPRSLSSELHNIFFVRINQVFLKKNYQSLQEETVFQCDMNITQQHDLYSLYNDIIFREIQVFAILAFSYTWRSMHVSFDYTDEMIVEMDETKKRIIEYTKLFKNKMIVATNFIRRCDPLGKQEKGETYEEIEDLIYVFSVNQQSFEPKNNAKCEISCNNIPQRIRLCQSQGTDCSVDNHDYDDTCPGWTNGCLDVPSKTVEVCRKKPNDRPSSRLHSGFKIIDKGWEYGNTSSECSSNEIIETNRVHWFNPWSNVCKICMCGCLDNRIHTETNTIRAFSLLWSETSYNMVATGARLVARDRMFHIQLREGKLLPYGKIDRNTERWIPLPKFEYVDNFPATAIYSNGTRYSLEQSRDFATIQAVYMNEICLQKLILNEGQLLSGVRFNLDYLENHSPRLCIALDVKYGSFEYQYGNITASTNYTKQLPKPTELILNSADNPLKFKRHPYDSEENKFISIQGTDMVKDASQTTIPFFDLQDVATDPSVPLSGIELFHKGRVDGTSGGYISLKIYPLNLTVYMDP</sequence>
<evidence type="ECO:0000313" key="3">
    <source>
        <dbReference type="Proteomes" id="UP000639338"/>
    </source>
</evidence>
<evidence type="ECO:0000313" key="2">
    <source>
        <dbReference type="EMBL" id="KAF7995930.1"/>
    </source>
</evidence>
<feature type="signal peptide" evidence="1">
    <location>
        <begin position="1"/>
        <end position="21"/>
    </location>
</feature>
<accession>A0A835CWX1</accession>
<dbReference type="InterPro" id="IPR032062">
    <property type="entry name" value="DUF4803"/>
</dbReference>
<keyword evidence="1" id="KW-0732">Signal</keyword>
<organism evidence="2 3">
    <name type="scientific">Aphidius gifuensis</name>
    <name type="common">Parasitoid wasp</name>
    <dbReference type="NCBI Taxonomy" id="684658"/>
    <lineage>
        <taxon>Eukaryota</taxon>
        <taxon>Metazoa</taxon>
        <taxon>Ecdysozoa</taxon>
        <taxon>Arthropoda</taxon>
        <taxon>Hexapoda</taxon>
        <taxon>Insecta</taxon>
        <taxon>Pterygota</taxon>
        <taxon>Neoptera</taxon>
        <taxon>Endopterygota</taxon>
        <taxon>Hymenoptera</taxon>
        <taxon>Apocrita</taxon>
        <taxon>Ichneumonoidea</taxon>
        <taxon>Braconidae</taxon>
        <taxon>Aphidiinae</taxon>
        <taxon>Aphidius</taxon>
    </lineage>
</organism>
<evidence type="ECO:0008006" key="4">
    <source>
        <dbReference type="Google" id="ProtNLM"/>
    </source>
</evidence>
<dbReference type="PANTHER" id="PTHR47890:SF1">
    <property type="entry name" value="LD24308P"/>
    <property type="match status" value="1"/>
</dbReference>
<protein>
    <recommendedName>
        <fullName evidence="4">Venom protein</fullName>
    </recommendedName>
</protein>
<feature type="chain" id="PRO_5032381364" description="Venom protein" evidence="1">
    <location>
        <begin position="22"/>
        <end position="658"/>
    </location>
</feature>
<reference evidence="2 3" key="1">
    <citation type="submission" date="2020-08" db="EMBL/GenBank/DDBJ databases">
        <title>Aphidius gifuensis genome sequencing and assembly.</title>
        <authorList>
            <person name="Du Z."/>
        </authorList>
    </citation>
    <scope>NUCLEOTIDE SEQUENCE [LARGE SCALE GENOMIC DNA]</scope>
    <source>
        <strain evidence="2">YNYX2018</strain>
        <tissue evidence="2">Adults</tissue>
    </source>
</reference>
<dbReference type="OrthoDB" id="7650325at2759"/>
<dbReference type="PANTHER" id="PTHR47890">
    <property type="entry name" value="LD24308P"/>
    <property type="match status" value="1"/>
</dbReference>
<dbReference type="Pfam" id="PF16061">
    <property type="entry name" value="DUF4803"/>
    <property type="match status" value="1"/>
</dbReference>
<dbReference type="EMBL" id="JACMRX010000002">
    <property type="protein sequence ID" value="KAF7995930.1"/>
    <property type="molecule type" value="Genomic_DNA"/>
</dbReference>
<gene>
    <name evidence="2" type="ORF">HCN44_007037</name>
</gene>
<proteinExistence type="predicted"/>
<dbReference type="AlphaFoldDB" id="A0A835CWX1"/>
<dbReference type="Proteomes" id="UP000639338">
    <property type="component" value="Unassembled WGS sequence"/>
</dbReference>
<keyword evidence="3" id="KW-1185">Reference proteome</keyword>
<comment type="caution">
    <text evidence="2">The sequence shown here is derived from an EMBL/GenBank/DDBJ whole genome shotgun (WGS) entry which is preliminary data.</text>
</comment>
<evidence type="ECO:0000256" key="1">
    <source>
        <dbReference type="SAM" id="SignalP"/>
    </source>
</evidence>